<gene>
    <name evidence="3" type="ORF">Pla144_39070</name>
</gene>
<comment type="caution">
    <text evidence="3">The sequence shown here is derived from an EMBL/GenBank/DDBJ whole genome shotgun (WGS) entry which is preliminary data.</text>
</comment>
<dbReference type="OrthoDB" id="280273at2"/>
<name>A0A5C6CHP7_9BACT</name>
<dbReference type="Proteomes" id="UP000318437">
    <property type="component" value="Unassembled WGS sequence"/>
</dbReference>
<keyword evidence="2" id="KW-0812">Transmembrane</keyword>
<organism evidence="3 4">
    <name type="scientific">Bythopirellula polymerisocia</name>
    <dbReference type="NCBI Taxonomy" id="2528003"/>
    <lineage>
        <taxon>Bacteria</taxon>
        <taxon>Pseudomonadati</taxon>
        <taxon>Planctomycetota</taxon>
        <taxon>Planctomycetia</taxon>
        <taxon>Pirellulales</taxon>
        <taxon>Lacipirellulaceae</taxon>
        <taxon>Bythopirellula</taxon>
    </lineage>
</organism>
<evidence type="ECO:0000313" key="3">
    <source>
        <dbReference type="EMBL" id="TWU23732.1"/>
    </source>
</evidence>
<evidence type="ECO:0000256" key="1">
    <source>
        <dbReference type="SAM" id="MobiDB-lite"/>
    </source>
</evidence>
<feature type="transmembrane region" description="Helical" evidence="2">
    <location>
        <begin position="12"/>
        <end position="31"/>
    </location>
</feature>
<keyword evidence="2" id="KW-0472">Membrane</keyword>
<accession>A0A5C6CHP7</accession>
<dbReference type="AlphaFoldDB" id="A0A5C6CHP7"/>
<dbReference type="EMBL" id="SJPS01000006">
    <property type="protein sequence ID" value="TWU23732.1"/>
    <property type="molecule type" value="Genomic_DNA"/>
</dbReference>
<keyword evidence="4" id="KW-1185">Reference proteome</keyword>
<reference evidence="3 4" key="1">
    <citation type="submission" date="2019-02" db="EMBL/GenBank/DDBJ databases">
        <title>Deep-cultivation of Planctomycetes and their phenomic and genomic characterization uncovers novel biology.</title>
        <authorList>
            <person name="Wiegand S."/>
            <person name="Jogler M."/>
            <person name="Boedeker C."/>
            <person name="Pinto D."/>
            <person name="Vollmers J."/>
            <person name="Rivas-Marin E."/>
            <person name="Kohn T."/>
            <person name="Peeters S.H."/>
            <person name="Heuer A."/>
            <person name="Rast P."/>
            <person name="Oberbeckmann S."/>
            <person name="Bunk B."/>
            <person name="Jeske O."/>
            <person name="Meyerdierks A."/>
            <person name="Storesund J.E."/>
            <person name="Kallscheuer N."/>
            <person name="Luecker S."/>
            <person name="Lage O.M."/>
            <person name="Pohl T."/>
            <person name="Merkel B.J."/>
            <person name="Hornburger P."/>
            <person name="Mueller R.-W."/>
            <person name="Bruemmer F."/>
            <person name="Labrenz M."/>
            <person name="Spormann A.M."/>
            <person name="Op Den Camp H."/>
            <person name="Overmann J."/>
            <person name="Amann R."/>
            <person name="Jetten M.S.M."/>
            <person name="Mascher T."/>
            <person name="Medema M.H."/>
            <person name="Devos D.P."/>
            <person name="Kaster A.-K."/>
            <person name="Ovreas L."/>
            <person name="Rohde M."/>
            <person name="Galperin M.Y."/>
            <person name="Jogler C."/>
        </authorList>
    </citation>
    <scope>NUCLEOTIDE SEQUENCE [LARGE SCALE GENOMIC DNA]</scope>
    <source>
        <strain evidence="3 4">Pla144</strain>
    </source>
</reference>
<proteinExistence type="predicted"/>
<evidence type="ECO:0000313" key="4">
    <source>
        <dbReference type="Proteomes" id="UP000318437"/>
    </source>
</evidence>
<protein>
    <submittedName>
        <fullName evidence="3">Uncharacterized protein</fullName>
    </submittedName>
</protein>
<feature type="region of interest" description="Disordered" evidence="1">
    <location>
        <begin position="45"/>
        <end position="76"/>
    </location>
</feature>
<feature type="transmembrane region" description="Helical" evidence="2">
    <location>
        <begin position="83"/>
        <end position="102"/>
    </location>
</feature>
<keyword evidence="2" id="KW-1133">Transmembrane helix</keyword>
<evidence type="ECO:0000256" key="2">
    <source>
        <dbReference type="SAM" id="Phobius"/>
    </source>
</evidence>
<dbReference type="RefSeq" id="WP_146452217.1">
    <property type="nucleotide sequence ID" value="NZ_SJPS01000006.1"/>
</dbReference>
<sequence length="122" mass="13180">MQSQPPITDSPWLWFAIFPAVGLVAILATGGKFGDRQANIERQGQARTAVAEGSLDINEDSTGRKSSSGVPHYSQPGETQVKLWPLVVTLSVITLASLGMLVRERLFSRSAIAEQDSAERRG</sequence>